<dbReference type="PROSITE" id="PS51257">
    <property type="entry name" value="PROKAR_LIPOPROTEIN"/>
    <property type="match status" value="1"/>
</dbReference>
<reference evidence="4" key="1">
    <citation type="submission" date="2016-10" db="EMBL/GenBank/DDBJ databases">
        <authorList>
            <person name="Varghese N."/>
            <person name="Submissions S."/>
        </authorList>
    </citation>
    <scope>NUCLEOTIDE SEQUENCE [LARGE SCALE GENOMIC DNA]</scope>
    <source>
        <strain evidence="4">DSM 17072</strain>
    </source>
</reference>
<protein>
    <recommendedName>
        <fullName evidence="2">DUF6759 domain-containing protein</fullName>
    </recommendedName>
</protein>
<dbReference type="STRING" id="311333.SAMN05421664_2858"/>
<dbReference type="EMBL" id="FNKL01000003">
    <property type="protein sequence ID" value="SDQ85607.1"/>
    <property type="molecule type" value="Genomic_DNA"/>
</dbReference>
<evidence type="ECO:0000313" key="3">
    <source>
        <dbReference type="EMBL" id="SDQ85607.1"/>
    </source>
</evidence>
<accession>A0A1H1EA42</accession>
<dbReference type="OrthoDB" id="1451508at2"/>
<feature type="domain" description="DUF6759" evidence="2">
    <location>
        <begin position="107"/>
        <end position="197"/>
    </location>
</feature>
<evidence type="ECO:0000313" key="4">
    <source>
        <dbReference type="Proteomes" id="UP000199627"/>
    </source>
</evidence>
<feature type="chain" id="PRO_5011753596" description="DUF6759 domain-containing protein" evidence="1">
    <location>
        <begin position="21"/>
        <end position="210"/>
    </location>
</feature>
<organism evidence="3 4">
    <name type="scientific">Chryseobacterium soldanellicola</name>
    <dbReference type="NCBI Taxonomy" id="311333"/>
    <lineage>
        <taxon>Bacteria</taxon>
        <taxon>Pseudomonadati</taxon>
        <taxon>Bacteroidota</taxon>
        <taxon>Flavobacteriia</taxon>
        <taxon>Flavobacteriales</taxon>
        <taxon>Weeksellaceae</taxon>
        <taxon>Chryseobacterium group</taxon>
        <taxon>Chryseobacterium</taxon>
    </lineage>
</organism>
<name>A0A1H1EA42_9FLAO</name>
<evidence type="ECO:0000259" key="2">
    <source>
        <dbReference type="Pfam" id="PF20545"/>
    </source>
</evidence>
<proteinExistence type="predicted"/>
<dbReference type="Proteomes" id="UP000199627">
    <property type="component" value="Unassembled WGS sequence"/>
</dbReference>
<keyword evidence="1" id="KW-0732">Signal</keyword>
<sequence>MKKKSLIISLLITLISCGTADVSKNILETKNIREIESFLATAHKEDPRRSVLKPKLIALKNEEWTKGKKNAKPMQARPILSEIPNSVMKNSNEAEEFKRLIASTSGQHKDKTTKLLNTMFNEDISSKEVIILFKNQSDCNLVMKIQGKEFYNMAIPSHGENFIVINKGSYTLTSNVCDVLYSSRKDINKSIFLTINNPEKVENKTISMKN</sequence>
<gene>
    <name evidence="3" type="ORF">SAMN05421664_2858</name>
</gene>
<dbReference type="RefSeq" id="WP_089756448.1">
    <property type="nucleotide sequence ID" value="NZ_FNKL01000003.1"/>
</dbReference>
<keyword evidence="4" id="KW-1185">Reference proteome</keyword>
<evidence type="ECO:0000256" key="1">
    <source>
        <dbReference type="SAM" id="SignalP"/>
    </source>
</evidence>
<dbReference type="InterPro" id="IPR046647">
    <property type="entry name" value="DUF6759"/>
</dbReference>
<dbReference type="Pfam" id="PF20545">
    <property type="entry name" value="DUF6759"/>
    <property type="match status" value="1"/>
</dbReference>
<dbReference type="AlphaFoldDB" id="A0A1H1EA42"/>
<feature type="signal peptide" evidence="1">
    <location>
        <begin position="1"/>
        <end position="20"/>
    </location>
</feature>